<keyword evidence="3" id="KW-0175">Coiled coil</keyword>
<evidence type="ECO:0000256" key="3">
    <source>
        <dbReference type="ARBA" id="ARBA00023054"/>
    </source>
</evidence>
<comment type="subunit">
    <text evidence="2 5">Homopentamer.</text>
</comment>
<keyword evidence="4 5" id="KW-0975">Bacterial flagellum</keyword>
<name>A0ABZ2N5B7_9BACI</name>
<dbReference type="InterPro" id="IPR010809">
    <property type="entry name" value="FliD_C"/>
</dbReference>
<keyword evidence="8" id="KW-0966">Cell projection</keyword>
<dbReference type="InterPro" id="IPR003481">
    <property type="entry name" value="FliD_N"/>
</dbReference>
<keyword evidence="8" id="KW-0969">Cilium</keyword>
<proteinExistence type="inferred from homology"/>
<comment type="subcellular location">
    <subcellularLocation>
        <location evidence="5">Secreted</location>
    </subcellularLocation>
    <subcellularLocation>
        <location evidence="5">Bacterial flagellum</location>
    </subcellularLocation>
</comment>
<comment type="similarity">
    <text evidence="1 5">Belongs to the FliD family.</text>
</comment>
<gene>
    <name evidence="8" type="primary">fliD</name>
    <name evidence="8" type="ORF">WDJ61_16170</name>
</gene>
<dbReference type="Pfam" id="PF02465">
    <property type="entry name" value="FliD_N"/>
    <property type="match status" value="1"/>
</dbReference>
<dbReference type="PANTHER" id="PTHR30288">
    <property type="entry name" value="FLAGELLAR CAP/ASSEMBLY PROTEIN FLID"/>
    <property type="match status" value="1"/>
</dbReference>
<dbReference type="PANTHER" id="PTHR30288:SF0">
    <property type="entry name" value="FLAGELLAR HOOK-ASSOCIATED PROTEIN 2"/>
    <property type="match status" value="1"/>
</dbReference>
<comment type="function">
    <text evidence="5">Required for morphogenesis and for the elongation of the flagellar filament by facilitating polymerization of the flagellin monomers at the tip of growing filament. Forms a capping structure, which prevents flagellin subunits (transported through the central channel of the flagellum) from leaking out without polymerization at the distal end.</text>
</comment>
<dbReference type="Proteomes" id="UP001387364">
    <property type="component" value="Chromosome"/>
</dbReference>
<dbReference type="RefSeq" id="WP_338751546.1">
    <property type="nucleotide sequence ID" value="NZ_CP147404.1"/>
</dbReference>
<dbReference type="InterPro" id="IPR040026">
    <property type="entry name" value="FliD"/>
</dbReference>
<evidence type="ECO:0000256" key="1">
    <source>
        <dbReference type="ARBA" id="ARBA00009764"/>
    </source>
</evidence>
<evidence type="ECO:0000313" key="9">
    <source>
        <dbReference type="Proteomes" id="UP001387364"/>
    </source>
</evidence>
<keyword evidence="8" id="KW-0282">Flagellum</keyword>
<evidence type="ECO:0000256" key="5">
    <source>
        <dbReference type="RuleBase" id="RU362066"/>
    </source>
</evidence>
<evidence type="ECO:0000313" key="8">
    <source>
        <dbReference type="EMBL" id="WXB92740.1"/>
    </source>
</evidence>
<evidence type="ECO:0000256" key="2">
    <source>
        <dbReference type="ARBA" id="ARBA00011255"/>
    </source>
</evidence>
<feature type="domain" description="Flagellar hook-associated protein 2 N-terminal" evidence="6">
    <location>
        <begin position="9"/>
        <end position="105"/>
    </location>
</feature>
<evidence type="ECO:0000259" key="6">
    <source>
        <dbReference type="Pfam" id="PF02465"/>
    </source>
</evidence>
<dbReference type="Pfam" id="PF07195">
    <property type="entry name" value="FliD_C"/>
    <property type="match status" value="1"/>
</dbReference>
<keyword evidence="9" id="KW-1185">Reference proteome</keyword>
<keyword evidence="5" id="KW-0964">Secreted</keyword>
<evidence type="ECO:0000256" key="4">
    <source>
        <dbReference type="ARBA" id="ARBA00023143"/>
    </source>
</evidence>
<protein>
    <recommendedName>
        <fullName evidence="5">Flagellar hook-associated protein 2</fullName>
        <shortName evidence="5">HAP2</shortName>
    </recommendedName>
    <alternativeName>
        <fullName evidence="5">Flagellar cap protein</fullName>
    </alternativeName>
</protein>
<organism evidence="8 9">
    <name type="scientific">Bacillus kandeliae</name>
    <dbReference type="NCBI Taxonomy" id="3129297"/>
    <lineage>
        <taxon>Bacteria</taxon>
        <taxon>Bacillati</taxon>
        <taxon>Bacillota</taxon>
        <taxon>Bacilli</taxon>
        <taxon>Bacillales</taxon>
        <taxon>Bacillaceae</taxon>
        <taxon>Bacillus</taxon>
    </lineage>
</organism>
<dbReference type="EMBL" id="CP147404">
    <property type="protein sequence ID" value="WXB92740.1"/>
    <property type="molecule type" value="Genomic_DNA"/>
</dbReference>
<feature type="domain" description="Flagellar hook-associated protein 2 C-terminal" evidence="7">
    <location>
        <begin position="396"/>
        <end position="657"/>
    </location>
</feature>
<evidence type="ECO:0000259" key="7">
    <source>
        <dbReference type="Pfam" id="PF07195"/>
    </source>
</evidence>
<reference evidence="8 9" key="1">
    <citation type="submission" date="2024-02" db="EMBL/GenBank/DDBJ databases">
        <title>Seven novel Bacillus-like species.</title>
        <authorList>
            <person name="Liu G."/>
        </authorList>
    </citation>
    <scope>NUCLEOTIDE SEQUENCE [LARGE SCALE GENOMIC DNA]</scope>
    <source>
        <strain evidence="8 9">FJAT-52991</strain>
    </source>
</reference>
<accession>A0ABZ2N5B7</accession>
<sequence>MMRISGLASGMDIDTMVKDLMKVERMPLDRMKQKKQKVEWQRDDYRAMYTQLDDFRSELTKLKYTQNYRARNVSSVDESKVSATVASGANASSYSISKVTQLASAETIVNKGKVTLDKNAGLYDQTSGEAGMWKTGAIESKTIKVGTAGKDFSLGDTNFDVSSISNWGVKVDGKSYKVVTDSNDLTDNTVLVNPDGTFKFNKELAANSTIKIDYIANDKTENFALTKDSTSWQLQRNSLEDISMSFEGSALNLVANPDSTGDDLLIQTAGGETIGTLNSNTGRITFNEDQSLEGSLEITYKQNYTTFSVGAHTGEGEVSSETFFIQGNDSMDSVIKKVNSSNVGVSLMYDDFSQQMTLMRTATGDFNKDGNEIFFSGALMEKTFQFDPNSTPTIKGENAKFTINGLETERSSNNFTMNGVTFTLKQTFTDEVKVNVSNDSEKVFENIVGFVNEYNELIEKIQNKTTENVYRKYQPLTDEEREAMTEKQQELWDEKAKSGLLRRDPILTSALSEMRLDLSAPVKNDNVSSAYNSLAKIGITTTSNYMEGGKLVIKDEQKLREAIEKDPAAVESLFIANGTDESQKGVIHRLYETTNNAMEKIRVKAGNKHSTNQQYSLGRSLDTMNKQIARFEDRLVQVEQRYWNQFTAMEKAIQRANEQSAYLMNAFG</sequence>